<protein>
    <recommendedName>
        <fullName evidence="3">endo-1,4-beta-xylanase</fullName>
        <ecNumber evidence="3">3.2.1.8</ecNumber>
    </recommendedName>
</protein>
<keyword evidence="6 11" id="KW-0378">Hydrolase</keyword>
<comment type="catalytic activity">
    <reaction evidence="1">
        <text>Endohydrolysis of (1-&gt;4)-beta-D-xylosidic linkages in xylans.</text>
        <dbReference type="EC" id="3.2.1.8"/>
    </reaction>
</comment>
<evidence type="ECO:0000256" key="4">
    <source>
        <dbReference type="ARBA" id="ARBA00022651"/>
    </source>
</evidence>
<dbReference type="PANTHER" id="PTHR31490">
    <property type="entry name" value="GLYCOSYL HYDROLASE"/>
    <property type="match status" value="1"/>
</dbReference>
<keyword evidence="8 11" id="KW-0326">Glycosidase</keyword>
<dbReference type="GO" id="GO:0045493">
    <property type="term" value="P:xylan catabolic process"/>
    <property type="evidence" value="ECO:0007669"/>
    <property type="project" value="UniProtKB-KW"/>
</dbReference>
<evidence type="ECO:0000256" key="9">
    <source>
        <dbReference type="ARBA" id="ARBA00023326"/>
    </source>
</evidence>
<keyword evidence="5" id="KW-0732">Signal</keyword>
<dbReference type="AlphaFoldDB" id="A0A7U1GKN5"/>
<evidence type="ECO:0000256" key="3">
    <source>
        <dbReference type="ARBA" id="ARBA00012590"/>
    </source>
</evidence>
<dbReference type="InterPro" id="IPR001000">
    <property type="entry name" value="GH10_dom"/>
</dbReference>
<dbReference type="GO" id="GO:0031176">
    <property type="term" value="F:endo-1,4-beta-xylanase activity"/>
    <property type="evidence" value="ECO:0007669"/>
    <property type="project" value="UniProtKB-EC"/>
</dbReference>
<reference evidence="11" key="1">
    <citation type="journal article" date="2021" name="AMB Express">
        <title>Characterization of efficient xylanases from industrial-scale pulp and paper wastewater treatment microbiota.</title>
        <authorList>
            <person name="Wang J."/>
            <person name="Liang J."/>
            <person name="Li Y."/>
            <person name="Tian L."/>
            <person name="Wei Y."/>
        </authorList>
    </citation>
    <scope>NUCLEOTIDE SEQUENCE</scope>
</reference>
<proteinExistence type="inferred from homology"/>
<accession>A0A7U1GKN5</accession>
<keyword evidence="9" id="KW-0624">Polysaccharide degradation</keyword>
<keyword evidence="7" id="KW-0119">Carbohydrate metabolism</keyword>
<dbReference type="Pfam" id="PF00331">
    <property type="entry name" value="Glyco_hydro_10"/>
    <property type="match status" value="1"/>
</dbReference>
<feature type="domain" description="GH10" evidence="10">
    <location>
        <begin position="176"/>
        <end position="479"/>
    </location>
</feature>
<evidence type="ECO:0000313" key="11">
    <source>
        <dbReference type="EMBL" id="QQZ02679.1"/>
    </source>
</evidence>
<evidence type="ECO:0000256" key="2">
    <source>
        <dbReference type="ARBA" id="ARBA00007495"/>
    </source>
</evidence>
<dbReference type="SUPFAM" id="SSF51445">
    <property type="entry name" value="(Trans)glycosidases"/>
    <property type="match status" value="1"/>
</dbReference>
<dbReference type="EMBL" id="MW124421">
    <property type="protein sequence ID" value="QQZ02679.1"/>
    <property type="molecule type" value="Genomic_DNA"/>
</dbReference>
<dbReference type="InterPro" id="IPR017853">
    <property type="entry name" value="GH"/>
</dbReference>
<name>A0A7U1GKN5_9ZZZZ</name>
<evidence type="ECO:0000256" key="8">
    <source>
        <dbReference type="ARBA" id="ARBA00023295"/>
    </source>
</evidence>
<evidence type="ECO:0000256" key="6">
    <source>
        <dbReference type="ARBA" id="ARBA00022801"/>
    </source>
</evidence>
<dbReference type="InterPro" id="IPR044846">
    <property type="entry name" value="GH10"/>
</dbReference>
<sequence length="494" mass="55754">MKFLVYKDGQLRKDFTLSGAYLFGADLIPFRHIEGIRFSDGVIECVKKSTDSAGLSLLWPVEGFGQVLLSTARIPERQEPYILNVELARARLMQITLKREDWALFDQSDSLEAQAEEAQELFIKSLQHISEPEKASVFADQALAKGLAFSEKLAARHAEQYLALRFKNRGLGRHSLGCTAEPALLDNEKYLKWLLEMFGFITIPVNWGKIELKRGEYNFDAMDQCMDHLSGKRLALCAGPLLCFTPSMIPEWILKEERDFEKIRERAYEFVTKIVTRYGKYIHAWRVISGMNSANCFGFTFEQSLEMTRTACLAAKSADTKSRKIVEILCPWGEYYASDKTTVPPLVYADMVIQSGISFDAFGLQFHFGKNEPGMHVRDMMQISSRLDCFAAVPKAIHITGISVPDRPGPGTTDSQAAGVWHSDWDPAVQAEWLEQFYKIALGRPFINTVTYSHLADDADMPISGCGLLNDKFSPKQAFLVVAKFQKAILKHIQ</sequence>
<evidence type="ECO:0000256" key="7">
    <source>
        <dbReference type="ARBA" id="ARBA00023277"/>
    </source>
</evidence>
<dbReference type="PANTHER" id="PTHR31490:SF88">
    <property type="entry name" value="BETA-XYLANASE"/>
    <property type="match status" value="1"/>
</dbReference>
<evidence type="ECO:0000256" key="5">
    <source>
        <dbReference type="ARBA" id="ARBA00022729"/>
    </source>
</evidence>
<evidence type="ECO:0000259" key="10">
    <source>
        <dbReference type="Pfam" id="PF00331"/>
    </source>
</evidence>
<keyword evidence="4 11" id="KW-0858">Xylan degradation</keyword>
<organism evidence="11">
    <name type="scientific">uncultured microorganism</name>
    <dbReference type="NCBI Taxonomy" id="358574"/>
    <lineage>
        <taxon>unclassified sequences</taxon>
        <taxon>environmental samples</taxon>
    </lineage>
</organism>
<dbReference type="Gene3D" id="3.20.20.80">
    <property type="entry name" value="Glycosidases"/>
    <property type="match status" value="1"/>
</dbReference>
<comment type="similarity">
    <text evidence="2">Belongs to the glycosyl hydrolase 10 (cellulase F) family.</text>
</comment>
<evidence type="ECO:0000256" key="1">
    <source>
        <dbReference type="ARBA" id="ARBA00000681"/>
    </source>
</evidence>
<dbReference type="EC" id="3.2.1.8" evidence="3"/>